<dbReference type="InterPro" id="IPR016197">
    <property type="entry name" value="Chromo-like_dom_sf"/>
</dbReference>
<gene>
    <name evidence="2" type="ORF">KIW84_061743</name>
</gene>
<protein>
    <recommendedName>
        <fullName evidence="1">Chromo domain-containing protein</fullName>
    </recommendedName>
</protein>
<dbReference type="InterPro" id="IPR056924">
    <property type="entry name" value="SH3_Tf2-1"/>
</dbReference>
<dbReference type="AlphaFoldDB" id="A0A9D5A7B6"/>
<proteinExistence type="predicted"/>
<dbReference type="PROSITE" id="PS50013">
    <property type="entry name" value="CHROMO_2"/>
    <property type="match status" value="1"/>
</dbReference>
<comment type="caution">
    <text evidence="2">The sequence shown here is derived from an EMBL/GenBank/DDBJ whole genome shotgun (WGS) entry which is preliminary data.</text>
</comment>
<sequence>MSQQANKRRSERVFAIGDYIYLKLHPYRQITVRGTAFHKLLHKFYGPYKVLDKIGSAAYKLELPAASGIHNVFHVSQLKLYPNPNTAPAHAIATTDVPSHGQLEPEKILDRKMVKRGRVAATKVLVQWKNSPPDRATWEFYYDLLKEFPNFHPLGQGCSLWGGGHANLLCIVPILSDVPEGTLTDGCPTSSHIYVVGIFTLRSISLGPTMDTNVPI</sequence>
<dbReference type="PANTHER" id="PTHR46148:SF52">
    <property type="entry name" value="OS04G0603800 PROTEIN"/>
    <property type="match status" value="1"/>
</dbReference>
<organism evidence="2 3">
    <name type="scientific">Pisum sativum</name>
    <name type="common">Garden pea</name>
    <name type="synonym">Lathyrus oleraceus</name>
    <dbReference type="NCBI Taxonomy" id="3888"/>
    <lineage>
        <taxon>Eukaryota</taxon>
        <taxon>Viridiplantae</taxon>
        <taxon>Streptophyta</taxon>
        <taxon>Embryophyta</taxon>
        <taxon>Tracheophyta</taxon>
        <taxon>Spermatophyta</taxon>
        <taxon>Magnoliopsida</taxon>
        <taxon>eudicotyledons</taxon>
        <taxon>Gunneridae</taxon>
        <taxon>Pentapetalae</taxon>
        <taxon>rosids</taxon>
        <taxon>fabids</taxon>
        <taxon>Fabales</taxon>
        <taxon>Fabaceae</taxon>
        <taxon>Papilionoideae</taxon>
        <taxon>50 kb inversion clade</taxon>
        <taxon>NPAAA clade</taxon>
        <taxon>Hologalegina</taxon>
        <taxon>IRL clade</taxon>
        <taxon>Fabeae</taxon>
        <taxon>Lathyrus</taxon>
    </lineage>
</organism>
<evidence type="ECO:0000259" key="1">
    <source>
        <dbReference type="PROSITE" id="PS50013"/>
    </source>
</evidence>
<keyword evidence="3" id="KW-1185">Reference proteome</keyword>
<dbReference type="EMBL" id="JAMSHJ010000006">
    <property type="protein sequence ID" value="KAI5395255.1"/>
    <property type="molecule type" value="Genomic_DNA"/>
</dbReference>
<dbReference type="Gene3D" id="2.40.50.40">
    <property type="match status" value="1"/>
</dbReference>
<dbReference type="InterPro" id="IPR023780">
    <property type="entry name" value="Chromo_domain"/>
</dbReference>
<dbReference type="SUPFAM" id="SSF54160">
    <property type="entry name" value="Chromo domain-like"/>
    <property type="match status" value="1"/>
</dbReference>
<dbReference type="PANTHER" id="PTHR46148">
    <property type="entry name" value="CHROMO DOMAIN-CONTAINING PROTEIN"/>
    <property type="match status" value="1"/>
</dbReference>
<accession>A0A9D5A7B6</accession>
<dbReference type="InterPro" id="IPR000953">
    <property type="entry name" value="Chromo/chromo_shadow_dom"/>
</dbReference>
<dbReference type="Gramene" id="Psat06G0174300-T1">
    <property type="protein sequence ID" value="KAI5395255.1"/>
    <property type="gene ID" value="KIW84_061743"/>
</dbReference>
<name>A0A9D5A7B6_PEA</name>
<dbReference type="Proteomes" id="UP001058974">
    <property type="component" value="Chromosome 6"/>
</dbReference>
<evidence type="ECO:0000313" key="2">
    <source>
        <dbReference type="EMBL" id="KAI5395255.1"/>
    </source>
</evidence>
<dbReference type="Pfam" id="PF24626">
    <property type="entry name" value="SH3_Tf2-1"/>
    <property type="match status" value="1"/>
</dbReference>
<dbReference type="Pfam" id="PF00385">
    <property type="entry name" value="Chromo"/>
    <property type="match status" value="1"/>
</dbReference>
<reference evidence="2 3" key="1">
    <citation type="journal article" date="2022" name="Nat. Genet.">
        <title>Improved pea reference genome and pan-genome highlight genomic features and evolutionary characteristics.</title>
        <authorList>
            <person name="Yang T."/>
            <person name="Liu R."/>
            <person name="Luo Y."/>
            <person name="Hu S."/>
            <person name="Wang D."/>
            <person name="Wang C."/>
            <person name="Pandey M.K."/>
            <person name="Ge S."/>
            <person name="Xu Q."/>
            <person name="Li N."/>
            <person name="Li G."/>
            <person name="Huang Y."/>
            <person name="Saxena R.K."/>
            <person name="Ji Y."/>
            <person name="Li M."/>
            <person name="Yan X."/>
            <person name="He Y."/>
            <person name="Liu Y."/>
            <person name="Wang X."/>
            <person name="Xiang C."/>
            <person name="Varshney R.K."/>
            <person name="Ding H."/>
            <person name="Gao S."/>
            <person name="Zong X."/>
        </authorList>
    </citation>
    <scope>NUCLEOTIDE SEQUENCE [LARGE SCALE GENOMIC DNA]</scope>
    <source>
        <strain evidence="2 3">cv. Zhongwan 6</strain>
    </source>
</reference>
<feature type="domain" description="Chromo" evidence="1">
    <location>
        <begin position="103"/>
        <end position="139"/>
    </location>
</feature>
<evidence type="ECO:0000313" key="3">
    <source>
        <dbReference type="Proteomes" id="UP001058974"/>
    </source>
</evidence>